<dbReference type="Gene3D" id="1.20.1290.10">
    <property type="entry name" value="AhpD-like"/>
    <property type="match status" value="1"/>
</dbReference>
<dbReference type="InterPro" id="IPR004675">
    <property type="entry name" value="AhpD_core"/>
</dbReference>
<comment type="caution">
    <text evidence="2">The sequence shown here is derived from an EMBL/GenBank/DDBJ whole genome shotgun (WGS) entry which is preliminary data.</text>
</comment>
<evidence type="ECO:0000313" key="2">
    <source>
        <dbReference type="EMBL" id="MDR7354683.1"/>
    </source>
</evidence>
<organism evidence="2 3">
    <name type="scientific">Corynebacterium felinum</name>
    <dbReference type="NCBI Taxonomy" id="131318"/>
    <lineage>
        <taxon>Bacteria</taxon>
        <taxon>Bacillati</taxon>
        <taxon>Actinomycetota</taxon>
        <taxon>Actinomycetes</taxon>
        <taxon>Mycobacteriales</taxon>
        <taxon>Corynebacteriaceae</taxon>
        <taxon>Corynebacterium</taxon>
    </lineage>
</organism>
<dbReference type="Pfam" id="PF02627">
    <property type="entry name" value="CMD"/>
    <property type="match status" value="1"/>
</dbReference>
<protein>
    <submittedName>
        <fullName evidence="2">AhpD family alkylhydroperoxidase</fullName>
    </submittedName>
</protein>
<evidence type="ECO:0000313" key="3">
    <source>
        <dbReference type="Proteomes" id="UP001183619"/>
    </source>
</evidence>
<dbReference type="InterPro" id="IPR003779">
    <property type="entry name" value="CMD-like"/>
</dbReference>
<dbReference type="Proteomes" id="UP001183619">
    <property type="component" value="Unassembled WGS sequence"/>
</dbReference>
<proteinExistence type="predicted"/>
<dbReference type="NCBIfam" id="TIGR00778">
    <property type="entry name" value="ahpD_dom"/>
    <property type="match status" value="1"/>
</dbReference>
<sequence length="158" mass="17010">MSTNYPQQLEHGPYLDKSFPEVYKALALTYSTLGQELEKVGLPQDLVELVLVRASQINGCATCLSIHAPQARKAGVSEVKLDVLNAWRETDIFSVQERAALDLTEALTILPTGARAADAPLKALEVFSPEQVAALGWAIALINAFNRVSLASGHPVKG</sequence>
<dbReference type="PANTHER" id="PTHR35446">
    <property type="entry name" value="SI:CH211-175M2.5"/>
    <property type="match status" value="1"/>
</dbReference>
<dbReference type="SUPFAM" id="SSF69118">
    <property type="entry name" value="AhpD-like"/>
    <property type="match status" value="1"/>
</dbReference>
<feature type="domain" description="Carboxymuconolactone decarboxylase-like" evidence="1">
    <location>
        <begin position="23"/>
        <end position="105"/>
    </location>
</feature>
<dbReference type="PANTHER" id="PTHR35446:SF2">
    <property type="entry name" value="CARBOXYMUCONOLACTONE DECARBOXYLASE-LIKE DOMAIN-CONTAINING PROTEIN"/>
    <property type="match status" value="1"/>
</dbReference>
<dbReference type="InterPro" id="IPR029032">
    <property type="entry name" value="AhpD-like"/>
</dbReference>
<dbReference type="RefSeq" id="WP_277105298.1">
    <property type="nucleotide sequence ID" value="NZ_BAAAJS010000024.1"/>
</dbReference>
<keyword evidence="3" id="KW-1185">Reference proteome</keyword>
<evidence type="ECO:0000259" key="1">
    <source>
        <dbReference type="Pfam" id="PF02627"/>
    </source>
</evidence>
<gene>
    <name evidence="2" type="ORF">J2S37_001221</name>
</gene>
<reference evidence="2 3" key="1">
    <citation type="submission" date="2023-07" db="EMBL/GenBank/DDBJ databases">
        <title>Sequencing the genomes of 1000 actinobacteria strains.</title>
        <authorList>
            <person name="Klenk H.-P."/>
        </authorList>
    </citation>
    <scope>NUCLEOTIDE SEQUENCE [LARGE SCALE GENOMIC DNA]</scope>
    <source>
        <strain evidence="2 3">DSM 44508</strain>
    </source>
</reference>
<dbReference type="EMBL" id="JAVDYF010000001">
    <property type="protein sequence ID" value="MDR7354683.1"/>
    <property type="molecule type" value="Genomic_DNA"/>
</dbReference>
<name>A0ABU2B7V0_9CORY</name>
<accession>A0ABU2B7V0</accession>